<protein>
    <submittedName>
        <fullName evidence="1">Uncharacterized protein</fullName>
    </submittedName>
</protein>
<sequence>MYLISYMLERKVYACINAETAERISIPFKTILVSRNDKNIVTVHLVDNSIHTSSKPAIVTIHFCPISYIPVTLILILNIHNLYSSHNVEASLH</sequence>
<dbReference type="Proteomes" id="UP001367508">
    <property type="component" value="Unassembled WGS sequence"/>
</dbReference>
<evidence type="ECO:0000313" key="2">
    <source>
        <dbReference type="Proteomes" id="UP001367508"/>
    </source>
</evidence>
<proteinExistence type="predicted"/>
<evidence type="ECO:0000313" key="1">
    <source>
        <dbReference type="EMBL" id="KAK7314764.1"/>
    </source>
</evidence>
<name>A0AAN9PYS2_CANGL</name>
<dbReference type="AlphaFoldDB" id="A0AAN9PYS2"/>
<organism evidence="1 2">
    <name type="scientific">Canavalia gladiata</name>
    <name type="common">Sword bean</name>
    <name type="synonym">Dolichos gladiatus</name>
    <dbReference type="NCBI Taxonomy" id="3824"/>
    <lineage>
        <taxon>Eukaryota</taxon>
        <taxon>Viridiplantae</taxon>
        <taxon>Streptophyta</taxon>
        <taxon>Embryophyta</taxon>
        <taxon>Tracheophyta</taxon>
        <taxon>Spermatophyta</taxon>
        <taxon>Magnoliopsida</taxon>
        <taxon>eudicotyledons</taxon>
        <taxon>Gunneridae</taxon>
        <taxon>Pentapetalae</taxon>
        <taxon>rosids</taxon>
        <taxon>fabids</taxon>
        <taxon>Fabales</taxon>
        <taxon>Fabaceae</taxon>
        <taxon>Papilionoideae</taxon>
        <taxon>50 kb inversion clade</taxon>
        <taxon>NPAAA clade</taxon>
        <taxon>indigoferoid/millettioid clade</taxon>
        <taxon>Phaseoleae</taxon>
        <taxon>Canavalia</taxon>
    </lineage>
</organism>
<gene>
    <name evidence="1" type="ORF">VNO77_33292</name>
</gene>
<comment type="caution">
    <text evidence="1">The sequence shown here is derived from an EMBL/GenBank/DDBJ whole genome shotgun (WGS) entry which is preliminary data.</text>
</comment>
<reference evidence="1 2" key="1">
    <citation type="submission" date="2024-01" db="EMBL/GenBank/DDBJ databases">
        <title>The genomes of 5 underutilized Papilionoideae crops provide insights into root nodulation and disease resistanc.</title>
        <authorList>
            <person name="Jiang F."/>
        </authorList>
    </citation>
    <scope>NUCLEOTIDE SEQUENCE [LARGE SCALE GENOMIC DNA]</scope>
    <source>
        <strain evidence="1">LVBAO_FW01</strain>
        <tissue evidence="1">Leaves</tissue>
    </source>
</reference>
<dbReference type="EMBL" id="JAYMYQ010000008">
    <property type="protein sequence ID" value="KAK7314764.1"/>
    <property type="molecule type" value="Genomic_DNA"/>
</dbReference>
<accession>A0AAN9PYS2</accession>
<keyword evidence="2" id="KW-1185">Reference proteome</keyword>